<organism evidence="2 3">
    <name type="scientific">Caerostris extrusa</name>
    <name type="common">Bark spider</name>
    <name type="synonym">Caerostris bankana</name>
    <dbReference type="NCBI Taxonomy" id="172846"/>
    <lineage>
        <taxon>Eukaryota</taxon>
        <taxon>Metazoa</taxon>
        <taxon>Ecdysozoa</taxon>
        <taxon>Arthropoda</taxon>
        <taxon>Chelicerata</taxon>
        <taxon>Arachnida</taxon>
        <taxon>Araneae</taxon>
        <taxon>Araneomorphae</taxon>
        <taxon>Entelegynae</taxon>
        <taxon>Araneoidea</taxon>
        <taxon>Araneidae</taxon>
        <taxon>Caerostris</taxon>
    </lineage>
</organism>
<keyword evidence="3" id="KW-1185">Reference proteome</keyword>
<dbReference type="Proteomes" id="UP001054945">
    <property type="component" value="Unassembled WGS sequence"/>
</dbReference>
<reference evidence="2 3" key="1">
    <citation type="submission" date="2021-06" db="EMBL/GenBank/DDBJ databases">
        <title>Caerostris extrusa draft genome.</title>
        <authorList>
            <person name="Kono N."/>
            <person name="Arakawa K."/>
        </authorList>
    </citation>
    <scope>NUCLEOTIDE SEQUENCE [LARGE SCALE GENOMIC DNA]</scope>
</reference>
<dbReference type="Pfam" id="PF25036">
    <property type="entry name" value="VPS13_VAB"/>
    <property type="match status" value="1"/>
</dbReference>
<proteinExistence type="predicted"/>
<comment type="caution">
    <text evidence="2">The sequence shown here is derived from an EMBL/GenBank/DDBJ whole genome shotgun (WGS) entry which is preliminary data.</text>
</comment>
<protein>
    <submittedName>
        <fullName evidence="2">Vacuolar protein sorting-associated protein 13</fullName>
    </submittedName>
</protein>
<dbReference type="InterPro" id="IPR009543">
    <property type="entry name" value="VPS13_VAB"/>
</dbReference>
<evidence type="ECO:0000313" key="3">
    <source>
        <dbReference type="Proteomes" id="UP001054945"/>
    </source>
</evidence>
<dbReference type="EMBL" id="BPLR01002466">
    <property type="protein sequence ID" value="GIX74025.1"/>
    <property type="molecule type" value="Genomic_DNA"/>
</dbReference>
<name>A0AAV4MQ56_CAEEX</name>
<sequence>MEYIPLHAVYTSTSELFFKPKHLDVSYTLSLPPFVWRDLTDDPSTQKIVHFVISRLQEAERIYYEETSRKTMASSLYKLNLNPTVVLRNLLLYPINYSIQGINEDYKLAEGESNDLWAVDLEKIGIEIRLNNYLTEIGHASKY</sequence>
<dbReference type="AlphaFoldDB" id="A0AAV4MQ56"/>
<evidence type="ECO:0000313" key="2">
    <source>
        <dbReference type="EMBL" id="GIX74025.1"/>
    </source>
</evidence>
<evidence type="ECO:0000259" key="1">
    <source>
        <dbReference type="Pfam" id="PF25036"/>
    </source>
</evidence>
<accession>A0AAV4MQ56</accession>
<feature type="domain" description="Vacuolar protein sorting-associated protein 13 VPS13 adaptor binding" evidence="1">
    <location>
        <begin position="3"/>
        <end position="123"/>
    </location>
</feature>
<gene>
    <name evidence="2" type="primary">Vps13_3</name>
    <name evidence="2" type="ORF">CEXT_665211</name>
</gene>